<name>A0A160TAN0_9ZZZZ</name>
<evidence type="ECO:0000259" key="8">
    <source>
        <dbReference type="Pfam" id="PF01618"/>
    </source>
</evidence>
<dbReference type="GO" id="GO:0005886">
    <property type="term" value="C:plasma membrane"/>
    <property type="evidence" value="ECO:0007669"/>
    <property type="project" value="UniProtKB-SubCell"/>
</dbReference>
<dbReference type="Pfam" id="PF01618">
    <property type="entry name" value="MotA_ExbB"/>
    <property type="match status" value="1"/>
</dbReference>
<comment type="similarity">
    <text evidence="2">Belongs to the ExbB/TolQ family.</text>
</comment>
<feature type="transmembrane region" description="Helical" evidence="7">
    <location>
        <begin position="15"/>
        <end position="39"/>
    </location>
</feature>
<dbReference type="InterPro" id="IPR050790">
    <property type="entry name" value="ExbB/TolQ_transport"/>
</dbReference>
<gene>
    <name evidence="9" type="ORF">MGWOODY_Tha1162</name>
</gene>
<dbReference type="PANTHER" id="PTHR30625:SF18">
    <property type="entry name" value="TONB2 ENERGY TRANSDUCTION SYSTEM INNER MEMBRANE COMPONENT EXBB"/>
    <property type="match status" value="1"/>
</dbReference>
<evidence type="ECO:0000256" key="2">
    <source>
        <dbReference type="ARBA" id="ARBA00010442"/>
    </source>
</evidence>
<comment type="subcellular location">
    <subcellularLocation>
        <location evidence="1">Cell membrane</location>
        <topology evidence="1">Multi-pass membrane protein</topology>
    </subcellularLocation>
</comment>
<keyword evidence="6 7" id="KW-0472">Membrane</keyword>
<evidence type="ECO:0000256" key="6">
    <source>
        <dbReference type="ARBA" id="ARBA00023136"/>
    </source>
</evidence>
<organism evidence="9">
    <name type="scientific">hydrothermal vent metagenome</name>
    <dbReference type="NCBI Taxonomy" id="652676"/>
    <lineage>
        <taxon>unclassified sequences</taxon>
        <taxon>metagenomes</taxon>
        <taxon>ecological metagenomes</taxon>
    </lineage>
</organism>
<evidence type="ECO:0000256" key="3">
    <source>
        <dbReference type="ARBA" id="ARBA00022475"/>
    </source>
</evidence>
<reference evidence="9" key="1">
    <citation type="submission" date="2015-10" db="EMBL/GenBank/DDBJ databases">
        <authorList>
            <person name="Gilbert D.G."/>
        </authorList>
    </citation>
    <scope>NUCLEOTIDE SEQUENCE</scope>
</reference>
<evidence type="ECO:0000256" key="5">
    <source>
        <dbReference type="ARBA" id="ARBA00022989"/>
    </source>
</evidence>
<evidence type="ECO:0000313" key="9">
    <source>
        <dbReference type="EMBL" id="CUS40683.1"/>
    </source>
</evidence>
<dbReference type="PANTHER" id="PTHR30625">
    <property type="entry name" value="PROTEIN TOLQ"/>
    <property type="match status" value="1"/>
</dbReference>
<proteinExistence type="inferred from homology"/>
<feature type="transmembrane region" description="Helical" evidence="7">
    <location>
        <begin position="126"/>
        <end position="147"/>
    </location>
</feature>
<dbReference type="AlphaFoldDB" id="A0A160TAN0"/>
<feature type="domain" description="MotA/TolQ/ExbB proton channel" evidence="8">
    <location>
        <begin position="49"/>
        <end position="162"/>
    </location>
</feature>
<dbReference type="InterPro" id="IPR002898">
    <property type="entry name" value="MotA_ExbB_proton_chnl"/>
</dbReference>
<keyword evidence="3" id="KW-1003">Cell membrane</keyword>
<dbReference type="EMBL" id="CZQC01000022">
    <property type="protein sequence ID" value="CUS40683.1"/>
    <property type="molecule type" value="Genomic_DNA"/>
</dbReference>
<evidence type="ECO:0000256" key="1">
    <source>
        <dbReference type="ARBA" id="ARBA00004651"/>
    </source>
</evidence>
<evidence type="ECO:0000256" key="4">
    <source>
        <dbReference type="ARBA" id="ARBA00022692"/>
    </source>
</evidence>
<evidence type="ECO:0000256" key="7">
    <source>
        <dbReference type="SAM" id="Phobius"/>
    </source>
</evidence>
<dbReference type="GO" id="GO:0017038">
    <property type="term" value="P:protein import"/>
    <property type="evidence" value="ECO:0007669"/>
    <property type="project" value="TreeGrafter"/>
</dbReference>
<keyword evidence="5 7" id="KW-1133">Transmembrane helix</keyword>
<keyword evidence="4 7" id="KW-0812">Transmembrane</keyword>
<protein>
    <submittedName>
        <fullName evidence="9">Ferric siderophore transport system, biopolymer transport protein ExbB</fullName>
    </submittedName>
</protein>
<sequence length="180" mass="20544">MLPEWLTEFIGRGGFVLYGVLLAALLLWSLILERLWFFYRDQPRLMRKLEQRWQQRGEHQSWQARRIRQYWLSEFRAQGERWLSLIAVLIAVCPLLGLLGTVTGMISVFDVLAVTGTGNARAMASGISQATLPTMAGLVVALSGLYFKSRFSRLSTRNERHLNERLSSHQGLELRSGNHG</sequence>
<accession>A0A160TAN0</accession>
<feature type="transmembrane region" description="Helical" evidence="7">
    <location>
        <begin position="82"/>
        <end position="106"/>
    </location>
</feature>